<dbReference type="EMBL" id="MFLZ01000041">
    <property type="protein sequence ID" value="OGG79190.1"/>
    <property type="molecule type" value="Genomic_DNA"/>
</dbReference>
<proteinExistence type="predicted"/>
<accession>A0A1F6F019</accession>
<feature type="coiled-coil region" evidence="1">
    <location>
        <begin position="154"/>
        <end position="195"/>
    </location>
</feature>
<gene>
    <name evidence="4" type="ORF">A3A39_03675</name>
</gene>
<dbReference type="PANTHER" id="PTHR21666:SF270">
    <property type="entry name" value="MUREIN HYDROLASE ACTIVATOR ENVC"/>
    <property type="match status" value="1"/>
</dbReference>
<dbReference type="Pfam" id="PF01551">
    <property type="entry name" value="Peptidase_M23"/>
    <property type="match status" value="1"/>
</dbReference>
<dbReference type="Gene3D" id="2.70.70.10">
    <property type="entry name" value="Glucose Permease (Domain IIA)"/>
    <property type="match status" value="1"/>
</dbReference>
<dbReference type="Proteomes" id="UP000177372">
    <property type="component" value="Unassembled WGS sequence"/>
</dbReference>
<organism evidence="4 5">
    <name type="scientific">Candidatus Kaiserbacteria bacterium RIFCSPLOWO2_01_FULL_54_13</name>
    <dbReference type="NCBI Taxonomy" id="1798512"/>
    <lineage>
        <taxon>Bacteria</taxon>
        <taxon>Candidatus Kaiseribacteriota</taxon>
    </lineage>
</organism>
<evidence type="ECO:0000313" key="4">
    <source>
        <dbReference type="EMBL" id="OGG79190.1"/>
    </source>
</evidence>
<evidence type="ECO:0000259" key="3">
    <source>
        <dbReference type="Pfam" id="PF01551"/>
    </source>
</evidence>
<protein>
    <recommendedName>
        <fullName evidence="3">M23ase beta-sheet core domain-containing protein</fullName>
    </recommendedName>
</protein>
<dbReference type="InterPro" id="IPR016047">
    <property type="entry name" value="M23ase_b-sheet_dom"/>
</dbReference>
<feature type="chain" id="PRO_5009524275" description="M23ase beta-sheet core domain-containing protein" evidence="2">
    <location>
        <begin position="22"/>
        <end position="422"/>
    </location>
</feature>
<dbReference type="PANTHER" id="PTHR21666">
    <property type="entry name" value="PEPTIDASE-RELATED"/>
    <property type="match status" value="1"/>
</dbReference>
<keyword evidence="2" id="KW-0732">Signal</keyword>
<feature type="domain" description="M23ase beta-sheet core" evidence="3">
    <location>
        <begin position="290"/>
        <end position="384"/>
    </location>
</feature>
<dbReference type="InterPro" id="IPR011055">
    <property type="entry name" value="Dup_hybrid_motif"/>
</dbReference>
<feature type="signal peptide" evidence="2">
    <location>
        <begin position="1"/>
        <end position="21"/>
    </location>
</feature>
<reference evidence="4 5" key="1">
    <citation type="journal article" date="2016" name="Nat. Commun.">
        <title>Thousands of microbial genomes shed light on interconnected biogeochemical processes in an aquifer system.</title>
        <authorList>
            <person name="Anantharaman K."/>
            <person name="Brown C.T."/>
            <person name="Hug L.A."/>
            <person name="Sharon I."/>
            <person name="Castelle C.J."/>
            <person name="Probst A.J."/>
            <person name="Thomas B.C."/>
            <person name="Singh A."/>
            <person name="Wilkins M.J."/>
            <person name="Karaoz U."/>
            <person name="Brodie E.L."/>
            <person name="Williams K.H."/>
            <person name="Hubbard S.S."/>
            <person name="Banfield J.F."/>
        </authorList>
    </citation>
    <scope>NUCLEOTIDE SEQUENCE [LARGE SCALE GENOMIC DNA]</scope>
</reference>
<dbReference type="InterPro" id="IPR050570">
    <property type="entry name" value="Cell_wall_metabolism_enzyme"/>
</dbReference>
<dbReference type="GO" id="GO:0004222">
    <property type="term" value="F:metalloendopeptidase activity"/>
    <property type="evidence" value="ECO:0007669"/>
    <property type="project" value="TreeGrafter"/>
</dbReference>
<dbReference type="CDD" id="cd12797">
    <property type="entry name" value="M23_peptidase"/>
    <property type="match status" value="1"/>
</dbReference>
<evidence type="ECO:0000313" key="5">
    <source>
        <dbReference type="Proteomes" id="UP000177372"/>
    </source>
</evidence>
<keyword evidence="1" id="KW-0175">Coiled coil</keyword>
<sequence length="422" mass="45475">MKKVSITLAGVALIIPFAAQGQSAEEIQSQIEGHNAQIEQLNKDIAAYEKQLTEVGAKKQTLQNTLTQLDIQRKKITASISVTKNKIGALQLEIQALSRNIKSKEGSIRVEQAGLAQTIRHLNEAERQTLVLAILSSGNLNNIWSDVDASYALQEAVREDIENLSSQKESLTNTKNATEQKKAELVKQQNNLVAEQGSLDATRKAQNELLAQTKAQESNYQALLREKQAAKASFEAALIDLQTRLQYTIDPSQIPPAGKGILRWPLDNVKVTQSFGDTDFARAGGYAGRGHNGIDFRASIGNPIRAALTGTVTGTGNTDTVRGCYSYGKWVLIKHGNGLATLYAHLSQINATQGQSVATGQVIGYSGSTGYATGPHLHFGVYVSSATQIIRLGDATNKTTSCSNAVMPVAPLSAYLNPIDYL</sequence>
<dbReference type="SUPFAM" id="SSF51261">
    <property type="entry name" value="Duplicated hybrid motif"/>
    <property type="match status" value="1"/>
</dbReference>
<dbReference type="AlphaFoldDB" id="A0A1F6F019"/>
<dbReference type="STRING" id="1798512.A3A39_03675"/>
<comment type="caution">
    <text evidence="4">The sequence shown here is derived from an EMBL/GenBank/DDBJ whole genome shotgun (WGS) entry which is preliminary data.</text>
</comment>
<evidence type="ECO:0000256" key="1">
    <source>
        <dbReference type="SAM" id="Coils"/>
    </source>
</evidence>
<name>A0A1F6F019_9BACT</name>
<evidence type="ECO:0000256" key="2">
    <source>
        <dbReference type="SAM" id="SignalP"/>
    </source>
</evidence>
<dbReference type="Gene3D" id="6.10.250.3150">
    <property type="match status" value="1"/>
</dbReference>
<feature type="coiled-coil region" evidence="1">
    <location>
        <begin position="24"/>
        <end position="100"/>
    </location>
</feature>